<evidence type="ECO:0008006" key="3">
    <source>
        <dbReference type="Google" id="ProtNLM"/>
    </source>
</evidence>
<reference evidence="1" key="1">
    <citation type="submission" date="2022-12" db="EMBL/GenBank/DDBJ databases">
        <authorList>
            <person name="Webb A."/>
        </authorList>
    </citation>
    <scope>NUCLEOTIDE SEQUENCE</scope>
    <source>
        <strain evidence="1">Hp1</strain>
    </source>
</reference>
<protein>
    <recommendedName>
        <fullName evidence="3">RxLR effector candidate protein</fullName>
    </recommendedName>
</protein>
<dbReference type="Proteomes" id="UP001162031">
    <property type="component" value="Unassembled WGS sequence"/>
</dbReference>
<name>A0AAV0TQ67_HYABA</name>
<organism evidence="1 2">
    <name type="scientific">Hyaloperonospora brassicae</name>
    <name type="common">Brassica downy mildew</name>
    <name type="synonym">Peronospora brassicae</name>
    <dbReference type="NCBI Taxonomy" id="162125"/>
    <lineage>
        <taxon>Eukaryota</taxon>
        <taxon>Sar</taxon>
        <taxon>Stramenopiles</taxon>
        <taxon>Oomycota</taxon>
        <taxon>Peronosporomycetes</taxon>
        <taxon>Peronosporales</taxon>
        <taxon>Peronosporaceae</taxon>
        <taxon>Hyaloperonospora</taxon>
    </lineage>
</organism>
<dbReference type="EMBL" id="CANTFL010000608">
    <property type="protein sequence ID" value="CAI5725661.1"/>
    <property type="molecule type" value="Genomic_DNA"/>
</dbReference>
<sequence>MMLAYALSQSYVQEEMTNARTNFQPFPPPNSPHRVHHDVMLQVETETEEDENDGIDFRRVRAELDRLLDEDFRESDDDVVDEDQDEEDIISVMYHVYRPRPTMKIFGAGRMSRSL</sequence>
<comment type="caution">
    <text evidence="1">The sequence shown here is derived from an EMBL/GenBank/DDBJ whole genome shotgun (WGS) entry which is preliminary data.</text>
</comment>
<dbReference type="AlphaFoldDB" id="A0AAV0TQ67"/>
<gene>
    <name evidence="1" type="ORF">HBR001_LOCUS3657</name>
</gene>
<evidence type="ECO:0000313" key="2">
    <source>
        <dbReference type="Proteomes" id="UP001162031"/>
    </source>
</evidence>
<accession>A0AAV0TQ67</accession>
<keyword evidence="2" id="KW-1185">Reference proteome</keyword>
<proteinExistence type="predicted"/>
<evidence type="ECO:0000313" key="1">
    <source>
        <dbReference type="EMBL" id="CAI5725661.1"/>
    </source>
</evidence>